<accession>A0A4R7K7G8</accession>
<gene>
    <name evidence="3" type="ORF">EDD71_1565</name>
</gene>
<comment type="caution">
    <text evidence="3">The sequence shown here is derived from an EMBL/GenBank/DDBJ whole genome shotgun (WGS) entry which is preliminary data.</text>
</comment>
<keyword evidence="1" id="KW-0472">Membrane</keyword>
<keyword evidence="1" id="KW-0812">Transmembrane</keyword>
<dbReference type="InterPro" id="IPR016747">
    <property type="entry name" value="Phosphotransbutyrylase"/>
</dbReference>
<proteinExistence type="predicted"/>
<dbReference type="AlphaFoldDB" id="A0A4R7K7G8"/>
<dbReference type="Pfam" id="PF04892">
    <property type="entry name" value="VanZ"/>
    <property type="match status" value="1"/>
</dbReference>
<dbReference type="Proteomes" id="UP000295325">
    <property type="component" value="Unassembled WGS sequence"/>
</dbReference>
<dbReference type="EMBL" id="SOAZ01000056">
    <property type="protein sequence ID" value="TDT45639.1"/>
    <property type="molecule type" value="Genomic_DNA"/>
</dbReference>
<feature type="transmembrane region" description="Helical" evidence="1">
    <location>
        <begin position="83"/>
        <end position="100"/>
    </location>
</feature>
<protein>
    <submittedName>
        <fullName evidence="3">VanZ family protein</fullName>
    </submittedName>
</protein>
<name>A0A4R7K7G8_9CLOT</name>
<feature type="transmembrane region" description="Helical" evidence="1">
    <location>
        <begin position="120"/>
        <end position="140"/>
    </location>
</feature>
<keyword evidence="4" id="KW-1185">Reference proteome</keyword>
<dbReference type="PIRSF" id="PIRSF019083">
    <property type="entry name" value="UCP019083_VanZ"/>
    <property type="match status" value="1"/>
</dbReference>
<organism evidence="3 4">
    <name type="scientific">Fonticella tunisiensis</name>
    <dbReference type="NCBI Taxonomy" id="1096341"/>
    <lineage>
        <taxon>Bacteria</taxon>
        <taxon>Bacillati</taxon>
        <taxon>Bacillota</taxon>
        <taxon>Clostridia</taxon>
        <taxon>Eubacteriales</taxon>
        <taxon>Clostridiaceae</taxon>
        <taxon>Fonticella</taxon>
    </lineage>
</organism>
<dbReference type="NCBIfam" id="NF037970">
    <property type="entry name" value="vanZ_1"/>
    <property type="match status" value="1"/>
</dbReference>
<feature type="transmembrane region" description="Helical" evidence="1">
    <location>
        <begin position="57"/>
        <end position="76"/>
    </location>
</feature>
<evidence type="ECO:0000259" key="2">
    <source>
        <dbReference type="Pfam" id="PF04892"/>
    </source>
</evidence>
<sequence>MKKRYIKWTMVIIWAIVIFVFSSQPGDISNGNNRFILDMFMKMGINLDAITGNKADFIIRKAAHFTEYFIFYLLLYNALIDDFYLNSTLIISLIMTFLYASTDEFHQRYVSGRGPAVRDVVIDVSGGVVCLLIIYIRHYIRNKKKNYRFFKKPY</sequence>
<reference evidence="3 4" key="1">
    <citation type="submission" date="2019-03" db="EMBL/GenBank/DDBJ databases">
        <title>Genomic Encyclopedia of Type Strains, Phase IV (KMG-IV): sequencing the most valuable type-strain genomes for metagenomic binning, comparative biology and taxonomic classification.</title>
        <authorList>
            <person name="Goeker M."/>
        </authorList>
    </citation>
    <scope>NUCLEOTIDE SEQUENCE [LARGE SCALE GENOMIC DNA]</scope>
    <source>
        <strain evidence="3 4">DSM 24455</strain>
    </source>
</reference>
<feature type="domain" description="VanZ-like" evidence="2">
    <location>
        <begin position="9"/>
        <end position="136"/>
    </location>
</feature>
<evidence type="ECO:0000256" key="1">
    <source>
        <dbReference type="SAM" id="Phobius"/>
    </source>
</evidence>
<dbReference type="InterPro" id="IPR006976">
    <property type="entry name" value="VanZ-like"/>
</dbReference>
<dbReference type="RefSeq" id="WP_133629516.1">
    <property type="nucleotide sequence ID" value="NZ_SOAZ01000056.1"/>
</dbReference>
<keyword evidence="1" id="KW-1133">Transmembrane helix</keyword>
<evidence type="ECO:0000313" key="4">
    <source>
        <dbReference type="Proteomes" id="UP000295325"/>
    </source>
</evidence>
<dbReference type="OrthoDB" id="291892at2"/>
<evidence type="ECO:0000313" key="3">
    <source>
        <dbReference type="EMBL" id="TDT45639.1"/>
    </source>
</evidence>